<dbReference type="SUPFAM" id="SSF54909">
    <property type="entry name" value="Dimeric alpha+beta barrel"/>
    <property type="match status" value="1"/>
</dbReference>
<comment type="caution">
    <text evidence="2">The sequence shown here is derived from an EMBL/GenBank/DDBJ whole genome shotgun (WGS) entry which is preliminary data.</text>
</comment>
<name>L8JN53_9BACT</name>
<dbReference type="SMART" id="SM00886">
    <property type="entry name" value="Dabb"/>
    <property type="match status" value="1"/>
</dbReference>
<dbReference type="InterPro" id="IPR013097">
    <property type="entry name" value="Dabb"/>
</dbReference>
<sequence>MIVHEATAQKIDNNDFVHMVFIWLKNPDNQEDRAKFEASLKKFIDSSKYVKTKYLGLPAATDRPVIDNTYTYCMILTFASKEEQDKYQAEEVHKTFIKESEHLWEKVLVYDSEGIW</sequence>
<reference evidence="2 3" key="1">
    <citation type="submission" date="2012-12" db="EMBL/GenBank/DDBJ databases">
        <title>Genome assembly of Fulvivirga imtechensis AK7.</title>
        <authorList>
            <person name="Nupur N."/>
            <person name="Khatri I."/>
            <person name="Kumar R."/>
            <person name="Subramanian S."/>
            <person name="Pinnaka A."/>
        </authorList>
    </citation>
    <scope>NUCLEOTIDE SEQUENCE [LARGE SCALE GENOMIC DNA]</scope>
    <source>
        <strain evidence="2 3">AK7</strain>
    </source>
</reference>
<organism evidence="2 3">
    <name type="scientific">Fulvivirga imtechensis AK7</name>
    <dbReference type="NCBI Taxonomy" id="1237149"/>
    <lineage>
        <taxon>Bacteria</taxon>
        <taxon>Pseudomonadati</taxon>
        <taxon>Bacteroidota</taxon>
        <taxon>Cytophagia</taxon>
        <taxon>Cytophagales</taxon>
        <taxon>Fulvivirgaceae</taxon>
        <taxon>Fulvivirga</taxon>
    </lineage>
</organism>
<evidence type="ECO:0000313" key="2">
    <source>
        <dbReference type="EMBL" id="ELR70371.1"/>
    </source>
</evidence>
<evidence type="ECO:0000313" key="3">
    <source>
        <dbReference type="Proteomes" id="UP000011135"/>
    </source>
</evidence>
<keyword evidence="3" id="KW-1185">Reference proteome</keyword>
<dbReference type="AlphaFoldDB" id="L8JN53"/>
<evidence type="ECO:0000259" key="1">
    <source>
        <dbReference type="PROSITE" id="PS51502"/>
    </source>
</evidence>
<dbReference type="InterPro" id="IPR011008">
    <property type="entry name" value="Dimeric_a/b-barrel"/>
</dbReference>
<dbReference type="Proteomes" id="UP000011135">
    <property type="component" value="Unassembled WGS sequence"/>
</dbReference>
<proteinExistence type="predicted"/>
<gene>
    <name evidence="2" type="ORF">C900_04056</name>
</gene>
<dbReference type="PROSITE" id="PS51502">
    <property type="entry name" value="S_R_A_B_BARREL"/>
    <property type="match status" value="1"/>
</dbReference>
<feature type="domain" description="Stress-response A/B barrel" evidence="1">
    <location>
        <begin position="16"/>
        <end position="112"/>
    </location>
</feature>
<accession>L8JN53</accession>
<dbReference type="Gene3D" id="3.30.70.100">
    <property type="match status" value="1"/>
</dbReference>
<dbReference type="eggNOG" id="ENOG5031GSX">
    <property type="taxonomic scope" value="Bacteria"/>
</dbReference>
<dbReference type="Pfam" id="PF07876">
    <property type="entry name" value="Dabb"/>
    <property type="match status" value="1"/>
</dbReference>
<dbReference type="EMBL" id="AMZN01000055">
    <property type="protein sequence ID" value="ELR70371.1"/>
    <property type="molecule type" value="Genomic_DNA"/>
</dbReference>
<dbReference type="STRING" id="1237149.C900_04056"/>
<protein>
    <recommendedName>
        <fullName evidence="1">Stress-response A/B barrel domain-containing protein</fullName>
    </recommendedName>
</protein>